<organism evidence="2 3">
    <name type="scientific">Wolfiporia cocos (strain MD-104)</name>
    <name type="common">Brown rot fungus</name>
    <dbReference type="NCBI Taxonomy" id="742152"/>
    <lineage>
        <taxon>Eukaryota</taxon>
        <taxon>Fungi</taxon>
        <taxon>Dikarya</taxon>
        <taxon>Basidiomycota</taxon>
        <taxon>Agaricomycotina</taxon>
        <taxon>Agaricomycetes</taxon>
        <taxon>Polyporales</taxon>
        <taxon>Phaeolaceae</taxon>
        <taxon>Wolfiporia</taxon>
    </lineage>
</organism>
<evidence type="ECO:0000313" key="2">
    <source>
        <dbReference type="EMBL" id="PCH45152.1"/>
    </source>
</evidence>
<name>A0A2H3JSM6_WOLCO</name>
<keyword evidence="1" id="KW-0175">Coiled coil</keyword>
<dbReference type="AlphaFoldDB" id="A0A2H3JSM6"/>
<protein>
    <submittedName>
        <fullName evidence="2">Uncharacterized protein</fullName>
    </submittedName>
</protein>
<keyword evidence="3" id="KW-1185">Reference proteome</keyword>
<reference evidence="2 3" key="1">
    <citation type="journal article" date="2012" name="Science">
        <title>The Paleozoic origin of enzymatic lignin decomposition reconstructed from 31 fungal genomes.</title>
        <authorList>
            <person name="Floudas D."/>
            <person name="Binder M."/>
            <person name="Riley R."/>
            <person name="Barry K."/>
            <person name="Blanchette R.A."/>
            <person name="Henrissat B."/>
            <person name="Martinez A.T."/>
            <person name="Otillar R."/>
            <person name="Spatafora J.W."/>
            <person name="Yadav J.S."/>
            <person name="Aerts A."/>
            <person name="Benoit I."/>
            <person name="Boyd A."/>
            <person name="Carlson A."/>
            <person name="Copeland A."/>
            <person name="Coutinho P.M."/>
            <person name="de Vries R.P."/>
            <person name="Ferreira P."/>
            <person name="Findley K."/>
            <person name="Foster B."/>
            <person name="Gaskell J."/>
            <person name="Glotzer D."/>
            <person name="Gorecki P."/>
            <person name="Heitman J."/>
            <person name="Hesse C."/>
            <person name="Hori C."/>
            <person name="Igarashi K."/>
            <person name="Jurgens J.A."/>
            <person name="Kallen N."/>
            <person name="Kersten P."/>
            <person name="Kohler A."/>
            <person name="Kuees U."/>
            <person name="Kumar T.K.A."/>
            <person name="Kuo A."/>
            <person name="LaButti K."/>
            <person name="Larrondo L.F."/>
            <person name="Lindquist E."/>
            <person name="Ling A."/>
            <person name="Lombard V."/>
            <person name="Lucas S."/>
            <person name="Lundell T."/>
            <person name="Martin R."/>
            <person name="McLaughlin D.J."/>
            <person name="Morgenstern I."/>
            <person name="Morin E."/>
            <person name="Murat C."/>
            <person name="Nagy L.G."/>
            <person name="Nolan M."/>
            <person name="Ohm R.A."/>
            <person name="Patyshakuliyeva A."/>
            <person name="Rokas A."/>
            <person name="Ruiz-Duenas F.J."/>
            <person name="Sabat G."/>
            <person name="Salamov A."/>
            <person name="Samejima M."/>
            <person name="Schmutz J."/>
            <person name="Slot J.C."/>
            <person name="St John F."/>
            <person name="Stenlid J."/>
            <person name="Sun H."/>
            <person name="Sun S."/>
            <person name="Syed K."/>
            <person name="Tsang A."/>
            <person name="Wiebenga A."/>
            <person name="Young D."/>
            <person name="Pisabarro A."/>
            <person name="Eastwood D.C."/>
            <person name="Martin F."/>
            <person name="Cullen D."/>
            <person name="Grigoriev I.V."/>
            <person name="Hibbett D.S."/>
        </authorList>
    </citation>
    <scope>NUCLEOTIDE SEQUENCE [LARGE SCALE GENOMIC DNA]</scope>
    <source>
        <strain evidence="2 3">MD-104</strain>
    </source>
</reference>
<accession>A0A2H3JSM6</accession>
<evidence type="ECO:0000313" key="3">
    <source>
        <dbReference type="Proteomes" id="UP000218811"/>
    </source>
</evidence>
<dbReference type="Proteomes" id="UP000218811">
    <property type="component" value="Unassembled WGS sequence"/>
</dbReference>
<proteinExistence type="predicted"/>
<feature type="coiled-coil region" evidence="1">
    <location>
        <begin position="41"/>
        <end position="92"/>
    </location>
</feature>
<gene>
    <name evidence="2" type="ORF">WOLCODRAFT_159419</name>
</gene>
<sequence>MPVIAAHVKDIYIPGIRDVSDGQVEEALRIDGSFIALRHSIDALQAKIWDTQRRIMMLQQENDYNSMALGNCSLLTQQVAECRTERLQLERELDATVTRRGLNSKAD</sequence>
<dbReference type="EMBL" id="KB468170">
    <property type="protein sequence ID" value="PCH45152.1"/>
    <property type="molecule type" value="Genomic_DNA"/>
</dbReference>
<evidence type="ECO:0000256" key="1">
    <source>
        <dbReference type="SAM" id="Coils"/>
    </source>
</evidence>